<dbReference type="PANTHER" id="PTHR30330:SF3">
    <property type="entry name" value="TRANSCRIPTIONAL REGULATOR, LRP FAMILY"/>
    <property type="match status" value="1"/>
</dbReference>
<feature type="transmembrane region" description="Helical" evidence="8">
    <location>
        <begin position="327"/>
        <end position="350"/>
    </location>
</feature>
<comment type="caution">
    <text evidence="9">The sequence shown here is derived from an EMBL/GenBank/DDBJ whole genome shotgun (WGS) entry which is preliminary data.</text>
</comment>
<feature type="transmembrane region" description="Helical" evidence="8">
    <location>
        <begin position="417"/>
        <end position="436"/>
    </location>
</feature>
<keyword evidence="8" id="KW-0769">Symport</keyword>
<keyword evidence="4 8" id="KW-1003">Cell membrane</keyword>
<dbReference type="EMBL" id="BAAAFG010000013">
    <property type="protein sequence ID" value="GAA0872075.1"/>
    <property type="molecule type" value="Genomic_DNA"/>
</dbReference>
<feature type="transmembrane region" description="Helical" evidence="8">
    <location>
        <begin position="205"/>
        <end position="225"/>
    </location>
</feature>
<reference evidence="9 10" key="1">
    <citation type="journal article" date="2019" name="Int. J. Syst. Evol. Microbiol.">
        <title>The Global Catalogue of Microorganisms (GCM) 10K type strain sequencing project: providing services to taxonomists for standard genome sequencing and annotation.</title>
        <authorList>
            <consortium name="The Broad Institute Genomics Platform"/>
            <consortium name="The Broad Institute Genome Sequencing Center for Infectious Disease"/>
            <person name="Wu L."/>
            <person name="Ma J."/>
        </authorList>
    </citation>
    <scope>NUCLEOTIDE SEQUENCE [LARGE SCALE GENOMIC DNA]</scope>
    <source>
        <strain evidence="9 10">JCM 16082</strain>
    </source>
</reference>
<keyword evidence="5 8" id="KW-0812">Transmembrane</keyword>
<feature type="transmembrane region" description="Helical" evidence="8">
    <location>
        <begin position="376"/>
        <end position="396"/>
    </location>
</feature>
<evidence type="ECO:0000313" key="9">
    <source>
        <dbReference type="EMBL" id="GAA0872075.1"/>
    </source>
</evidence>
<evidence type="ECO:0000256" key="8">
    <source>
        <dbReference type="RuleBase" id="RU363064"/>
    </source>
</evidence>
<feature type="transmembrane region" description="Helical" evidence="8">
    <location>
        <begin position="237"/>
        <end position="257"/>
    </location>
</feature>
<accession>A0ABN1MFY3</accession>
<keyword evidence="3 8" id="KW-0813">Transport</keyword>
<name>A0ABN1MFY3_9FLAO</name>
<proteinExistence type="inferred from homology"/>
<evidence type="ECO:0000256" key="5">
    <source>
        <dbReference type="ARBA" id="ARBA00022692"/>
    </source>
</evidence>
<dbReference type="PANTHER" id="PTHR30330">
    <property type="entry name" value="AGSS FAMILY TRANSPORTER, SODIUM-ALANINE"/>
    <property type="match status" value="1"/>
</dbReference>
<dbReference type="Gene3D" id="1.20.1740.10">
    <property type="entry name" value="Amino acid/polyamine transporter I"/>
    <property type="match status" value="1"/>
</dbReference>
<keyword evidence="10" id="KW-1185">Reference proteome</keyword>
<organism evidence="9 10">
    <name type="scientific">Gangjinia marincola</name>
    <dbReference type="NCBI Taxonomy" id="578463"/>
    <lineage>
        <taxon>Bacteria</taxon>
        <taxon>Pseudomonadati</taxon>
        <taxon>Bacteroidota</taxon>
        <taxon>Flavobacteriia</taxon>
        <taxon>Flavobacteriales</taxon>
        <taxon>Flavobacteriaceae</taxon>
        <taxon>Gangjinia</taxon>
    </lineage>
</organism>
<dbReference type="PRINTS" id="PR00175">
    <property type="entry name" value="NAALASMPORT"/>
</dbReference>
<feature type="transmembrane region" description="Helical" evidence="8">
    <location>
        <begin position="442"/>
        <end position="462"/>
    </location>
</feature>
<comment type="subcellular location">
    <subcellularLocation>
        <location evidence="1 8">Cell membrane</location>
        <topology evidence="1 8">Multi-pass membrane protein</topology>
    </subcellularLocation>
</comment>
<dbReference type="Proteomes" id="UP001500507">
    <property type="component" value="Unassembled WGS sequence"/>
</dbReference>
<protein>
    <submittedName>
        <fullName evidence="9">Sodium:alanine symporter family protein</fullName>
    </submittedName>
</protein>
<evidence type="ECO:0000256" key="3">
    <source>
        <dbReference type="ARBA" id="ARBA00022448"/>
    </source>
</evidence>
<dbReference type="InterPro" id="IPR001463">
    <property type="entry name" value="Na/Ala_symport"/>
</dbReference>
<gene>
    <name evidence="9" type="ORF">GCM10009117_12220</name>
</gene>
<dbReference type="PROSITE" id="PS00873">
    <property type="entry name" value="NA_ALANINE_SYMP"/>
    <property type="match status" value="1"/>
</dbReference>
<comment type="similarity">
    <text evidence="2 8">Belongs to the alanine or glycine:cation symporter (AGCS) (TC 2.A.25) family.</text>
</comment>
<dbReference type="NCBIfam" id="TIGR00835">
    <property type="entry name" value="agcS"/>
    <property type="match status" value="1"/>
</dbReference>
<feature type="transmembrane region" description="Helical" evidence="8">
    <location>
        <begin position="89"/>
        <end position="109"/>
    </location>
</feature>
<feature type="transmembrane region" description="Helical" evidence="8">
    <location>
        <begin position="30"/>
        <end position="50"/>
    </location>
</feature>
<sequence length="474" mass="50936">MVKETIICPIIALFLSLMDALNHIMSKFSSFAWGLPLLILLMGGGLYLLMYSLFIPFRYLGHALQVLRGKYDDPNDPGEISHFKALSTALASTIGMGNIAGVALAISIGGPGAMFWMWMSAIVGMSTKFFTSTLAVLFRGKDSAGNLQGGPMYFITEGLGKRWKPMAVLFSAFGMLGALPVVNVNQLKQAINDIVLIPNGIDVNLQTNLVIAFILVVVTTIVIVGGLNRISSIAAKLVPSMVVLYFVLVLIILGTHIKSVPYYFSLIFTDAFSADYLPESESFLGGVLGGLILLGVRRGAFSNEAGIGTAPMAHGAAKTAEPIREGLVAMLGPLIDTMVICTLTALAILVTDVWETQDANGVTLTALAFSEALPGVGAYALMLCVFVFSVSSLFSYSYYGTKCMSFLFGVKRQKLYLILYIGSIVLAATTDFSAMINFIDGVFAFMAVPTMTATLLLAPKVVTEAKRYFKRLDD</sequence>
<evidence type="ECO:0000256" key="4">
    <source>
        <dbReference type="ARBA" id="ARBA00022475"/>
    </source>
</evidence>
<evidence type="ECO:0000256" key="1">
    <source>
        <dbReference type="ARBA" id="ARBA00004651"/>
    </source>
</evidence>
<evidence type="ECO:0000256" key="7">
    <source>
        <dbReference type="ARBA" id="ARBA00023136"/>
    </source>
</evidence>
<dbReference type="Pfam" id="PF01235">
    <property type="entry name" value="Na_Ala_symp"/>
    <property type="match status" value="1"/>
</dbReference>
<feature type="transmembrane region" description="Helical" evidence="8">
    <location>
        <begin position="115"/>
        <end position="138"/>
    </location>
</feature>
<evidence type="ECO:0000313" key="10">
    <source>
        <dbReference type="Proteomes" id="UP001500507"/>
    </source>
</evidence>
<keyword evidence="7 8" id="KW-0472">Membrane</keyword>
<evidence type="ECO:0000256" key="6">
    <source>
        <dbReference type="ARBA" id="ARBA00022989"/>
    </source>
</evidence>
<evidence type="ECO:0000256" key="2">
    <source>
        <dbReference type="ARBA" id="ARBA00009261"/>
    </source>
</evidence>
<keyword evidence="6 8" id="KW-1133">Transmembrane helix</keyword>
<feature type="transmembrane region" description="Helical" evidence="8">
    <location>
        <begin position="166"/>
        <end position="185"/>
    </location>
</feature>